<dbReference type="EMBL" id="BAAABU010000012">
    <property type="protein sequence ID" value="GAA0244427.1"/>
    <property type="molecule type" value="Genomic_DNA"/>
</dbReference>
<comment type="caution">
    <text evidence="1">The sequence shown here is derived from an EMBL/GenBank/DDBJ whole genome shotgun (WGS) entry which is preliminary data.</text>
</comment>
<sequence length="100" mass="10527">MALRHWGFVYLAEGCDPARDTSVVDTGACRTVLVGVGRVEQVVDAARRLVDDGAELVELCGAFGPVWTAKVLDAVGGRVPVGSVTYGAEATRQLYDLFGG</sequence>
<dbReference type="Proteomes" id="UP001500416">
    <property type="component" value="Unassembled WGS sequence"/>
</dbReference>
<name>A0ABN0UAY2_9PSEU</name>
<proteinExistence type="predicted"/>
<dbReference type="Pfam" id="PF20116">
    <property type="entry name" value="DUF6506"/>
    <property type="match status" value="1"/>
</dbReference>
<dbReference type="InterPro" id="IPR045441">
    <property type="entry name" value="DUF6506"/>
</dbReference>
<evidence type="ECO:0000313" key="1">
    <source>
        <dbReference type="EMBL" id="GAA0244427.1"/>
    </source>
</evidence>
<gene>
    <name evidence="1" type="ORF">GCM10010492_49650</name>
</gene>
<organism evidence="1 2">
    <name type="scientific">Saccharothrix mutabilis subsp. mutabilis</name>
    <dbReference type="NCBI Taxonomy" id="66855"/>
    <lineage>
        <taxon>Bacteria</taxon>
        <taxon>Bacillati</taxon>
        <taxon>Actinomycetota</taxon>
        <taxon>Actinomycetes</taxon>
        <taxon>Pseudonocardiales</taxon>
        <taxon>Pseudonocardiaceae</taxon>
        <taxon>Saccharothrix</taxon>
    </lineage>
</organism>
<accession>A0ABN0UAY2</accession>
<reference evidence="1 2" key="1">
    <citation type="journal article" date="2019" name="Int. J. Syst. Evol. Microbiol.">
        <title>The Global Catalogue of Microorganisms (GCM) 10K type strain sequencing project: providing services to taxonomists for standard genome sequencing and annotation.</title>
        <authorList>
            <consortium name="The Broad Institute Genomics Platform"/>
            <consortium name="The Broad Institute Genome Sequencing Center for Infectious Disease"/>
            <person name="Wu L."/>
            <person name="Ma J."/>
        </authorList>
    </citation>
    <scope>NUCLEOTIDE SEQUENCE [LARGE SCALE GENOMIC DNA]</scope>
    <source>
        <strain evidence="1 2">JCM 3380</strain>
    </source>
</reference>
<protein>
    <submittedName>
        <fullName evidence="1">Uncharacterized protein</fullName>
    </submittedName>
</protein>
<keyword evidence="2" id="KW-1185">Reference proteome</keyword>
<dbReference type="RefSeq" id="WP_343936273.1">
    <property type="nucleotide sequence ID" value="NZ_BAAABU010000012.1"/>
</dbReference>
<evidence type="ECO:0000313" key="2">
    <source>
        <dbReference type="Proteomes" id="UP001500416"/>
    </source>
</evidence>